<evidence type="ECO:0000256" key="1">
    <source>
        <dbReference type="ARBA" id="ARBA00023015"/>
    </source>
</evidence>
<reference evidence="5 6" key="1">
    <citation type="submission" date="2019-07" db="EMBL/GenBank/DDBJ databases">
        <title>Litoreibacter alkalisoli sp. nov., isolated from saline-alkaline soil.</title>
        <authorList>
            <person name="Wang S."/>
            <person name="Xu L."/>
            <person name="Xing Y.-T."/>
            <person name="Sun J.-Q."/>
        </authorList>
    </citation>
    <scope>NUCLEOTIDE SEQUENCE [LARGE SCALE GENOMIC DNA]</scope>
    <source>
        <strain evidence="5 6">LN3S51</strain>
        <plasmid evidence="5 6">unnamed1</plasmid>
    </source>
</reference>
<protein>
    <submittedName>
        <fullName evidence="5">GntR family transcriptional regulator</fullName>
    </submittedName>
</protein>
<dbReference type="InterPro" id="IPR011711">
    <property type="entry name" value="GntR_C"/>
</dbReference>
<dbReference type="EMBL" id="CP042262">
    <property type="protein sequence ID" value="QDY70726.1"/>
    <property type="molecule type" value="Genomic_DNA"/>
</dbReference>
<dbReference type="SMART" id="SM00895">
    <property type="entry name" value="FCD"/>
    <property type="match status" value="1"/>
</dbReference>
<evidence type="ECO:0000313" key="6">
    <source>
        <dbReference type="Proteomes" id="UP000318483"/>
    </source>
</evidence>
<dbReference type="KEGG" id="lit:FPZ52_13320"/>
<dbReference type="PROSITE" id="PS50949">
    <property type="entry name" value="HTH_GNTR"/>
    <property type="match status" value="1"/>
</dbReference>
<dbReference type="SUPFAM" id="SSF48008">
    <property type="entry name" value="GntR ligand-binding domain-like"/>
    <property type="match status" value="1"/>
</dbReference>
<dbReference type="GO" id="GO:0003677">
    <property type="term" value="F:DNA binding"/>
    <property type="evidence" value="ECO:0007669"/>
    <property type="project" value="UniProtKB-KW"/>
</dbReference>
<dbReference type="InterPro" id="IPR036390">
    <property type="entry name" value="WH_DNA-bd_sf"/>
</dbReference>
<dbReference type="InterPro" id="IPR036388">
    <property type="entry name" value="WH-like_DNA-bd_sf"/>
</dbReference>
<dbReference type="RefSeq" id="WP_146366142.1">
    <property type="nucleotide sequence ID" value="NZ_CP042262.1"/>
</dbReference>
<dbReference type="PANTHER" id="PTHR43537:SF6">
    <property type="entry name" value="HTH-TYPE TRANSCRIPTIONAL REPRESSOR RSPR"/>
    <property type="match status" value="1"/>
</dbReference>
<geneLocation type="plasmid" evidence="5 6">
    <name>unnamed1</name>
</geneLocation>
<dbReference type="Proteomes" id="UP000318483">
    <property type="component" value="Plasmid unnamed1"/>
</dbReference>
<name>A0A5B8IBC7_9RHOB</name>
<dbReference type="PANTHER" id="PTHR43537">
    <property type="entry name" value="TRANSCRIPTIONAL REGULATOR, GNTR FAMILY"/>
    <property type="match status" value="1"/>
</dbReference>
<gene>
    <name evidence="5" type="ORF">FPZ52_13320</name>
</gene>
<dbReference type="SUPFAM" id="SSF46785">
    <property type="entry name" value="Winged helix' DNA-binding domain"/>
    <property type="match status" value="1"/>
</dbReference>
<sequence length="242" mass="27201">MVADYGNDWSLDPSAPITPQIYRILRERIVHNDLIPGNRISESEIARAYDVSRQPVREAFIKLAEEGLISIRPQRGTIVNKIVYAAVMDARFLREAIEADIVKLLTETPDPALITELRAQLAVQREIAHLDPLRFIQVDEQFHRTLAQGAGKGGAWKLVEGLKSQMDRVRFLSLGQFPTDKLIVQHTEIADAIENGDRAKAEKAIRSHLREVLQDLPEVVHSNPDFFDAPEDLGLPKTTIST</sequence>
<dbReference type="SMART" id="SM00345">
    <property type="entry name" value="HTH_GNTR"/>
    <property type="match status" value="1"/>
</dbReference>
<evidence type="ECO:0000259" key="4">
    <source>
        <dbReference type="PROSITE" id="PS50949"/>
    </source>
</evidence>
<dbReference type="GO" id="GO:0003700">
    <property type="term" value="F:DNA-binding transcription factor activity"/>
    <property type="evidence" value="ECO:0007669"/>
    <property type="project" value="InterPro"/>
</dbReference>
<accession>A0A5B8IBC7</accession>
<dbReference type="CDD" id="cd07377">
    <property type="entry name" value="WHTH_GntR"/>
    <property type="match status" value="1"/>
</dbReference>
<organism evidence="5 6">
    <name type="scientific">Qingshengfaniella alkalisoli</name>
    <dbReference type="NCBI Taxonomy" id="2599296"/>
    <lineage>
        <taxon>Bacteria</taxon>
        <taxon>Pseudomonadati</taxon>
        <taxon>Pseudomonadota</taxon>
        <taxon>Alphaproteobacteria</taxon>
        <taxon>Rhodobacterales</taxon>
        <taxon>Paracoccaceae</taxon>
        <taxon>Qingshengfaniella</taxon>
    </lineage>
</organism>
<feature type="domain" description="HTH gntR-type" evidence="4">
    <location>
        <begin position="15"/>
        <end position="82"/>
    </location>
</feature>
<dbReference type="PRINTS" id="PR00035">
    <property type="entry name" value="HTHGNTR"/>
</dbReference>
<keyword evidence="5" id="KW-0614">Plasmid</keyword>
<keyword evidence="6" id="KW-1185">Reference proteome</keyword>
<keyword evidence="1" id="KW-0805">Transcription regulation</keyword>
<dbReference type="Pfam" id="PF07729">
    <property type="entry name" value="FCD"/>
    <property type="match status" value="1"/>
</dbReference>
<evidence type="ECO:0000313" key="5">
    <source>
        <dbReference type="EMBL" id="QDY70726.1"/>
    </source>
</evidence>
<evidence type="ECO:0000256" key="2">
    <source>
        <dbReference type="ARBA" id="ARBA00023125"/>
    </source>
</evidence>
<dbReference type="InterPro" id="IPR000524">
    <property type="entry name" value="Tscrpt_reg_HTH_GntR"/>
</dbReference>
<keyword evidence="3" id="KW-0804">Transcription</keyword>
<evidence type="ECO:0000256" key="3">
    <source>
        <dbReference type="ARBA" id="ARBA00023163"/>
    </source>
</evidence>
<proteinExistence type="predicted"/>
<dbReference type="InterPro" id="IPR008920">
    <property type="entry name" value="TF_FadR/GntR_C"/>
</dbReference>
<dbReference type="OrthoDB" id="8638122at2"/>
<keyword evidence="2" id="KW-0238">DNA-binding</keyword>
<dbReference type="Gene3D" id="1.10.10.10">
    <property type="entry name" value="Winged helix-like DNA-binding domain superfamily/Winged helix DNA-binding domain"/>
    <property type="match status" value="1"/>
</dbReference>
<dbReference type="Pfam" id="PF00392">
    <property type="entry name" value="GntR"/>
    <property type="match status" value="1"/>
</dbReference>
<dbReference type="Gene3D" id="1.20.120.530">
    <property type="entry name" value="GntR ligand-binding domain-like"/>
    <property type="match status" value="1"/>
</dbReference>
<dbReference type="AlphaFoldDB" id="A0A5B8IBC7"/>